<comment type="caution">
    <text evidence="1">The sequence shown here is derived from an EMBL/GenBank/DDBJ whole genome shotgun (WGS) entry which is preliminary data.</text>
</comment>
<dbReference type="Proteomes" id="UP000288215">
    <property type="component" value="Unassembled WGS sequence"/>
</dbReference>
<proteinExistence type="predicted"/>
<accession>A0A3S3TRG9</accession>
<organism evidence="1 2">
    <name type="scientific">Methanosuratincola subterraneus</name>
    <dbReference type="NCBI Taxonomy" id="2593994"/>
    <lineage>
        <taxon>Archaea</taxon>
        <taxon>Thermoproteota</taxon>
        <taxon>Methanosuratincolia</taxon>
        <taxon>Candidatus Methanomethylicales</taxon>
        <taxon>Candidatus Methanomethylicaceae</taxon>
        <taxon>Candidatus Methanosuratincola (ex Vanwonterghem et al. 2016)</taxon>
    </lineage>
</organism>
<dbReference type="AlphaFoldDB" id="A0A3S3TRG9"/>
<evidence type="ECO:0000313" key="2">
    <source>
        <dbReference type="Proteomes" id="UP000288215"/>
    </source>
</evidence>
<sequence length="316" mass="34992">MFLIIYDIGVERDPHGIRIRLVRALRRSGALQIQRSVWIMESMTPDLVRIVDEFRRAGGKIKVSEWLPRCLGELAPNGDRMRKAFLAVIGAEPLAEEWHQEIGRHLERIGYSIEVKPVSESAMAEYSKRTGKRIDCSAAEKNTSRLLDEIVLDDLDALVILNSGRTSQSGILYVAQTLSNTKVLRGMTSLPVIQIESPGKTDSAVVVWNETGRALAEDLADELSMPVITPSVEIRKVSVNGSREIRQIQYAEVGDLIIVNGKEVGECLSDKVYLIAEGGRIVDIMGGQLFSKGKKLKIDSLGNSIIKTIPKDSKRS</sequence>
<evidence type="ECO:0008006" key="3">
    <source>
        <dbReference type="Google" id="ProtNLM"/>
    </source>
</evidence>
<dbReference type="InterPro" id="IPR012032">
    <property type="entry name" value="UCP006598"/>
</dbReference>
<gene>
    <name evidence="1" type="ORF">Metus_1007</name>
</gene>
<protein>
    <recommendedName>
        <fullName evidence="3">DUF2117 domain-containing protein</fullName>
    </recommendedName>
</protein>
<dbReference type="EMBL" id="RXGA01000003">
    <property type="protein sequence ID" value="RWX73033.1"/>
    <property type="molecule type" value="Genomic_DNA"/>
</dbReference>
<name>A0A3S3TRG9_METS7</name>
<reference evidence="1 2" key="1">
    <citation type="submission" date="2018-12" db="EMBL/GenBank/DDBJ databases">
        <title>The complete genome of the methanogenic archaea of the candidate phylum Verstraetearchaeota, obtained from the metagenome of underground thermal water.</title>
        <authorList>
            <person name="Kadnikov V.V."/>
            <person name="Mardanov A.V."/>
            <person name="Beletsky A.V."/>
            <person name="Karnachuk O.V."/>
            <person name="Ravin N.V."/>
        </authorList>
    </citation>
    <scope>NUCLEOTIDE SEQUENCE [LARGE SCALE GENOMIC DNA]</scope>
    <source>
        <strain evidence="1">Ch88</strain>
    </source>
</reference>
<dbReference type="Pfam" id="PF09890">
    <property type="entry name" value="DUF2117"/>
    <property type="match status" value="1"/>
</dbReference>
<evidence type="ECO:0000313" key="1">
    <source>
        <dbReference type="EMBL" id="RWX73033.1"/>
    </source>
</evidence>